<evidence type="ECO:0000256" key="1">
    <source>
        <dbReference type="SAM" id="SignalP"/>
    </source>
</evidence>
<dbReference type="SUPFAM" id="SSF56925">
    <property type="entry name" value="OMPA-like"/>
    <property type="match status" value="1"/>
</dbReference>
<sequence length="207" mass="23468">MMRKYAATLVVLFLCAITTFAQTTKKKVTLGVKSGINLSTFRTPVHYSNYDPNWEKLGFVFGGSLEATLNKSFDFEVDALYSAMGSKLLGAMGDETHRFNYFSVPLLFKYKFAKNWRVMAGLQGDILFNAKRIEEQQDRTSVVTDRIGHFDFAYTGGIEALLGTMFTAQLRYIHGQHDVSLWKDETTGKNQAVQFTLGYKFNCKSKK</sequence>
<organism evidence="3 4">
    <name type="scientific">Terrimonas rubra</name>
    <dbReference type="NCBI Taxonomy" id="1035890"/>
    <lineage>
        <taxon>Bacteria</taxon>
        <taxon>Pseudomonadati</taxon>
        <taxon>Bacteroidota</taxon>
        <taxon>Chitinophagia</taxon>
        <taxon>Chitinophagales</taxon>
        <taxon>Chitinophagaceae</taxon>
        <taxon>Terrimonas</taxon>
    </lineage>
</organism>
<accession>A0ABW6A3S0</accession>
<name>A0ABW6A3S0_9BACT</name>
<dbReference type="InterPro" id="IPR025665">
    <property type="entry name" value="Beta-barrel_OMP_2"/>
</dbReference>
<comment type="caution">
    <text evidence="3">The sequence shown here is derived from an EMBL/GenBank/DDBJ whole genome shotgun (WGS) entry which is preliminary data.</text>
</comment>
<feature type="domain" description="Outer membrane protein beta-barrel" evidence="2">
    <location>
        <begin position="20"/>
        <end position="178"/>
    </location>
</feature>
<dbReference type="Pfam" id="PF13568">
    <property type="entry name" value="OMP_b-brl_2"/>
    <property type="match status" value="1"/>
</dbReference>
<feature type="signal peptide" evidence="1">
    <location>
        <begin position="1"/>
        <end position="21"/>
    </location>
</feature>
<keyword evidence="4" id="KW-1185">Reference proteome</keyword>
<dbReference type="Proteomes" id="UP001597511">
    <property type="component" value="Unassembled WGS sequence"/>
</dbReference>
<evidence type="ECO:0000313" key="4">
    <source>
        <dbReference type="Proteomes" id="UP001597511"/>
    </source>
</evidence>
<reference evidence="4" key="1">
    <citation type="journal article" date="2019" name="Int. J. Syst. Evol. Microbiol.">
        <title>The Global Catalogue of Microorganisms (GCM) 10K type strain sequencing project: providing services to taxonomists for standard genome sequencing and annotation.</title>
        <authorList>
            <consortium name="The Broad Institute Genomics Platform"/>
            <consortium name="The Broad Institute Genome Sequencing Center for Infectious Disease"/>
            <person name="Wu L."/>
            <person name="Ma J."/>
        </authorList>
    </citation>
    <scope>NUCLEOTIDE SEQUENCE [LARGE SCALE GENOMIC DNA]</scope>
    <source>
        <strain evidence="4">KCTC 23299</strain>
    </source>
</reference>
<protein>
    <submittedName>
        <fullName evidence="3">Porin family protein</fullName>
    </submittedName>
</protein>
<dbReference type="RefSeq" id="WP_386096274.1">
    <property type="nucleotide sequence ID" value="NZ_JBHUOZ010000001.1"/>
</dbReference>
<evidence type="ECO:0000259" key="2">
    <source>
        <dbReference type="Pfam" id="PF13568"/>
    </source>
</evidence>
<dbReference type="InterPro" id="IPR011250">
    <property type="entry name" value="OMP/PagP_B-barrel"/>
</dbReference>
<proteinExistence type="predicted"/>
<keyword evidence="1" id="KW-0732">Signal</keyword>
<gene>
    <name evidence="3" type="ORF">ACFS6H_06010</name>
</gene>
<dbReference type="EMBL" id="JBHUOZ010000001">
    <property type="protein sequence ID" value="MFD2919261.1"/>
    <property type="molecule type" value="Genomic_DNA"/>
</dbReference>
<evidence type="ECO:0000313" key="3">
    <source>
        <dbReference type="EMBL" id="MFD2919261.1"/>
    </source>
</evidence>
<feature type="chain" id="PRO_5046519816" evidence="1">
    <location>
        <begin position="22"/>
        <end position="207"/>
    </location>
</feature>